<sequence>MVPTSFIVLPFNITDQRDEASHVKPQKVKGLFGKLKAAGSKVKSKFPKATWLDLTQGQTKYFYLLDEVTRTVVAVDPKGVYPIEIESKSDKYVHFMTTHLPLLRTSLGYLKMANSAAGFLTLLGVPSLSVETISAMEDFLDFKASSVADFDIVQLAVEDGNGRSVSQVRGAAMRELERFFEENDPDRHLLD</sequence>
<organism evidence="2 3">
    <name type="scientific">Aphanomyces stellatus</name>
    <dbReference type="NCBI Taxonomy" id="120398"/>
    <lineage>
        <taxon>Eukaryota</taxon>
        <taxon>Sar</taxon>
        <taxon>Stramenopiles</taxon>
        <taxon>Oomycota</taxon>
        <taxon>Saprolegniomycetes</taxon>
        <taxon>Saprolegniales</taxon>
        <taxon>Verrucalvaceae</taxon>
        <taxon>Aphanomyces</taxon>
    </lineage>
</organism>
<dbReference type="EMBL" id="CAADRA010005251">
    <property type="protein sequence ID" value="VFT87676.1"/>
    <property type="molecule type" value="Genomic_DNA"/>
</dbReference>
<dbReference type="EMBL" id="VJMH01005230">
    <property type="protein sequence ID" value="KAF0698577.1"/>
    <property type="molecule type" value="Genomic_DNA"/>
</dbReference>
<accession>A0A485KRA5</accession>
<dbReference type="AlphaFoldDB" id="A0A485KRA5"/>
<gene>
    <name evidence="2" type="primary">Aste57867_10807</name>
    <name evidence="1" type="ORF">As57867_010767</name>
    <name evidence="2" type="ORF">ASTE57867_10807</name>
</gene>
<reference evidence="2 3" key="1">
    <citation type="submission" date="2019-03" db="EMBL/GenBank/DDBJ databases">
        <authorList>
            <person name="Gaulin E."/>
            <person name="Dumas B."/>
        </authorList>
    </citation>
    <scope>NUCLEOTIDE SEQUENCE [LARGE SCALE GENOMIC DNA]</scope>
    <source>
        <strain evidence="2">CBS 568.67</strain>
    </source>
</reference>
<keyword evidence="3" id="KW-1185">Reference proteome</keyword>
<evidence type="ECO:0000313" key="3">
    <source>
        <dbReference type="Proteomes" id="UP000332933"/>
    </source>
</evidence>
<reference evidence="1" key="2">
    <citation type="submission" date="2019-06" db="EMBL/GenBank/DDBJ databases">
        <title>Genomics analysis of Aphanomyces spp. identifies a new class of oomycete effector associated with host adaptation.</title>
        <authorList>
            <person name="Gaulin E."/>
        </authorList>
    </citation>
    <scope>NUCLEOTIDE SEQUENCE</scope>
    <source>
        <strain evidence="1">CBS 578.67</strain>
    </source>
</reference>
<name>A0A485KRA5_9STRA</name>
<dbReference type="Proteomes" id="UP000332933">
    <property type="component" value="Unassembled WGS sequence"/>
</dbReference>
<evidence type="ECO:0000313" key="2">
    <source>
        <dbReference type="EMBL" id="VFT87676.1"/>
    </source>
</evidence>
<protein>
    <submittedName>
        <fullName evidence="2">Aste57867_10807 protein</fullName>
    </submittedName>
</protein>
<dbReference type="OrthoDB" id="206385at2759"/>
<evidence type="ECO:0000313" key="1">
    <source>
        <dbReference type="EMBL" id="KAF0698577.1"/>
    </source>
</evidence>
<proteinExistence type="predicted"/>